<evidence type="ECO:0000313" key="3">
    <source>
        <dbReference type="Proteomes" id="UP000593571"/>
    </source>
</evidence>
<evidence type="ECO:0000256" key="1">
    <source>
        <dbReference type="SAM" id="SignalP"/>
    </source>
</evidence>
<sequence length="135" mass="14692">MVLSVTLVASTCLVLYTEAGLGPRFLTHSDWGREESKFLSAPPPPRIVGVNERTRLPLPPMPATSAFLGSCFSRPPRKALHVKPGRSSGLLYVTIHQEAGFPRRLSSAALSPCVRSHRVTPSQEAYTSLPLVNED</sequence>
<keyword evidence="1" id="KW-0732">Signal</keyword>
<reference evidence="2 3" key="1">
    <citation type="journal article" date="2020" name="Nature">
        <title>Six reference-quality genomes reveal evolution of bat adaptations.</title>
        <authorList>
            <person name="Jebb D."/>
            <person name="Huang Z."/>
            <person name="Pippel M."/>
            <person name="Hughes G.M."/>
            <person name="Lavrichenko K."/>
            <person name="Devanna P."/>
            <person name="Winkler S."/>
            <person name="Jermiin L.S."/>
            <person name="Skirmuntt E.C."/>
            <person name="Katzourakis A."/>
            <person name="Burkitt-Gray L."/>
            <person name="Ray D.A."/>
            <person name="Sullivan K.A.M."/>
            <person name="Roscito J.G."/>
            <person name="Kirilenko B.M."/>
            <person name="Davalos L.M."/>
            <person name="Corthals A.P."/>
            <person name="Power M.L."/>
            <person name="Jones G."/>
            <person name="Ransome R.D."/>
            <person name="Dechmann D.K.N."/>
            <person name="Locatelli A.G."/>
            <person name="Puechmaille S.J."/>
            <person name="Fedrigo O."/>
            <person name="Jarvis E.D."/>
            <person name="Hiller M."/>
            <person name="Vernes S.C."/>
            <person name="Myers E.W."/>
            <person name="Teeling E.C."/>
        </authorList>
    </citation>
    <scope>NUCLEOTIDE SEQUENCE [LARGE SCALE GENOMIC DNA]</scope>
    <source>
        <strain evidence="2">MRouAeg1</strain>
        <tissue evidence="2">Muscle</tissue>
    </source>
</reference>
<feature type="chain" id="PRO_5029461217" evidence="1">
    <location>
        <begin position="20"/>
        <end position="135"/>
    </location>
</feature>
<gene>
    <name evidence="2" type="ORF">HJG63_012007</name>
</gene>
<protein>
    <submittedName>
        <fullName evidence="2">Uncharacterized protein</fullName>
    </submittedName>
</protein>
<evidence type="ECO:0000313" key="2">
    <source>
        <dbReference type="EMBL" id="KAF6447582.1"/>
    </source>
</evidence>
<dbReference type="AlphaFoldDB" id="A0A7J8FKB0"/>
<feature type="signal peptide" evidence="1">
    <location>
        <begin position="1"/>
        <end position="19"/>
    </location>
</feature>
<comment type="caution">
    <text evidence="2">The sequence shown here is derived from an EMBL/GenBank/DDBJ whole genome shotgun (WGS) entry which is preliminary data.</text>
</comment>
<keyword evidence="3" id="KW-1185">Reference proteome</keyword>
<name>A0A7J8FKB0_ROUAE</name>
<dbReference type="Proteomes" id="UP000593571">
    <property type="component" value="Unassembled WGS sequence"/>
</dbReference>
<dbReference type="EMBL" id="JACASE010000007">
    <property type="protein sequence ID" value="KAF6447582.1"/>
    <property type="molecule type" value="Genomic_DNA"/>
</dbReference>
<accession>A0A7J8FKB0</accession>
<proteinExistence type="predicted"/>
<organism evidence="2 3">
    <name type="scientific">Rousettus aegyptiacus</name>
    <name type="common">Egyptian fruit bat</name>
    <name type="synonym">Pteropus aegyptiacus</name>
    <dbReference type="NCBI Taxonomy" id="9407"/>
    <lineage>
        <taxon>Eukaryota</taxon>
        <taxon>Metazoa</taxon>
        <taxon>Chordata</taxon>
        <taxon>Craniata</taxon>
        <taxon>Vertebrata</taxon>
        <taxon>Euteleostomi</taxon>
        <taxon>Mammalia</taxon>
        <taxon>Eutheria</taxon>
        <taxon>Laurasiatheria</taxon>
        <taxon>Chiroptera</taxon>
        <taxon>Yinpterochiroptera</taxon>
        <taxon>Pteropodoidea</taxon>
        <taxon>Pteropodidae</taxon>
        <taxon>Rousettinae</taxon>
        <taxon>Rousettus</taxon>
    </lineage>
</organism>